<accession>A0ABD6DAE1</accession>
<gene>
    <name evidence="2" type="ORF">ACFSBW_13780</name>
</gene>
<keyword evidence="1" id="KW-0472">Membrane</keyword>
<evidence type="ECO:0008006" key="4">
    <source>
        <dbReference type="Google" id="ProtNLM"/>
    </source>
</evidence>
<keyword evidence="3" id="KW-1185">Reference proteome</keyword>
<feature type="transmembrane region" description="Helical" evidence="1">
    <location>
        <begin position="147"/>
        <end position="172"/>
    </location>
</feature>
<dbReference type="EMBL" id="JBHUDM010000004">
    <property type="protein sequence ID" value="MFD1642941.1"/>
    <property type="molecule type" value="Genomic_DNA"/>
</dbReference>
<dbReference type="Proteomes" id="UP001597052">
    <property type="component" value="Unassembled WGS sequence"/>
</dbReference>
<keyword evidence="1" id="KW-0812">Transmembrane</keyword>
<feature type="transmembrane region" description="Helical" evidence="1">
    <location>
        <begin position="109"/>
        <end position="127"/>
    </location>
</feature>
<organism evidence="2 3">
    <name type="scientific">Halohasta litorea</name>
    <dbReference type="NCBI Taxonomy" id="869891"/>
    <lineage>
        <taxon>Archaea</taxon>
        <taxon>Methanobacteriati</taxon>
        <taxon>Methanobacteriota</taxon>
        <taxon>Stenosarchaea group</taxon>
        <taxon>Halobacteria</taxon>
        <taxon>Halobacteriales</taxon>
        <taxon>Haloferacaceae</taxon>
        <taxon>Halohasta</taxon>
    </lineage>
</organism>
<reference evidence="2 3" key="1">
    <citation type="journal article" date="2019" name="Int. J. Syst. Evol. Microbiol.">
        <title>The Global Catalogue of Microorganisms (GCM) 10K type strain sequencing project: providing services to taxonomists for standard genome sequencing and annotation.</title>
        <authorList>
            <consortium name="The Broad Institute Genomics Platform"/>
            <consortium name="The Broad Institute Genome Sequencing Center for Infectious Disease"/>
            <person name="Wu L."/>
            <person name="Ma J."/>
        </authorList>
    </citation>
    <scope>NUCLEOTIDE SEQUENCE [LARGE SCALE GENOMIC DNA]</scope>
    <source>
        <strain evidence="2 3">CGMCC 1.10593</strain>
    </source>
</reference>
<dbReference type="RefSeq" id="WP_256396530.1">
    <property type="nucleotide sequence ID" value="NZ_JANHDJ010000004.1"/>
</dbReference>
<protein>
    <recommendedName>
        <fullName evidence="4">LexA-binding, inner membrane-associated hydrolase</fullName>
    </recommendedName>
</protein>
<evidence type="ECO:0000313" key="3">
    <source>
        <dbReference type="Proteomes" id="UP001597052"/>
    </source>
</evidence>
<proteinExistence type="predicted"/>
<dbReference type="AlphaFoldDB" id="A0ABD6DAE1"/>
<name>A0ABD6DAE1_9EURY</name>
<evidence type="ECO:0000313" key="2">
    <source>
        <dbReference type="EMBL" id="MFD1642941.1"/>
    </source>
</evidence>
<feature type="transmembrane region" description="Helical" evidence="1">
    <location>
        <begin position="80"/>
        <end position="102"/>
    </location>
</feature>
<evidence type="ECO:0000256" key="1">
    <source>
        <dbReference type="SAM" id="Phobius"/>
    </source>
</evidence>
<keyword evidence="1" id="KW-1133">Transmembrane helix</keyword>
<sequence length="173" mass="18286">MLSGLAVFFAVSAVVILAHKLGHYLAGRWLVGIPAADIRLVIVSLPQYVALQDGDRWASPTNFDRYLTAYHHHDPELDHVVAFLAAGELAQTAAVVTIAAVGVAGGVDVVAQSAVLASVMLVGYHLIADLALNFHMGHPTGDVSALWYHSPITATVVLLLVAVPHAILYGLLI</sequence>
<comment type="caution">
    <text evidence="2">The sequence shown here is derived from an EMBL/GenBank/DDBJ whole genome shotgun (WGS) entry which is preliminary data.</text>
</comment>